<accession>A0ABR1URT7</accession>
<name>A0ABR1URT7_9PEZI</name>
<dbReference type="Proteomes" id="UP001480595">
    <property type="component" value="Unassembled WGS sequence"/>
</dbReference>
<organism evidence="1 2">
    <name type="scientific">Apiospora phragmitis</name>
    <dbReference type="NCBI Taxonomy" id="2905665"/>
    <lineage>
        <taxon>Eukaryota</taxon>
        <taxon>Fungi</taxon>
        <taxon>Dikarya</taxon>
        <taxon>Ascomycota</taxon>
        <taxon>Pezizomycotina</taxon>
        <taxon>Sordariomycetes</taxon>
        <taxon>Xylariomycetidae</taxon>
        <taxon>Amphisphaeriales</taxon>
        <taxon>Apiosporaceae</taxon>
        <taxon>Apiospora</taxon>
    </lineage>
</organism>
<proteinExistence type="predicted"/>
<evidence type="ECO:0000313" key="1">
    <source>
        <dbReference type="EMBL" id="KAK8061617.1"/>
    </source>
</evidence>
<dbReference type="GeneID" id="92092455"/>
<evidence type="ECO:0000313" key="2">
    <source>
        <dbReference type="Proteomes" id="UP001480595"/>
    </source>
</evidence>
<sequence>MDEIPYCIWHPDLASEDTYRDLARQHPNTIYYVGRACAAAGYHILYVELGILPDVSIAEEARESETAGGLRIYRDIMGATQRYAVIHDCDRSVAWENPPSPAYLNGDTQVRSRLQDRRVTPRHFQMAYRTIEENWNIHDDIFWHSGSKDSLGEAEIQLLYRPLPPDLPTVYKTPHPNGSPGRQYRPILAIEMPDGTN</sequence>
<dbReference type="RefSeq" id="XP_066714879.1">
    <property type="nucleotide sequence ID" value="XM_066859392.1"/>
</dbReference>
<protein>
    <submittedName>
        <fullName evidence="1">Uncharacterized protein</fullName>
    </submittedName>
</protein>
<comment type="caution">
    <text evidence="1">The sequence shown here is derived from an EMBL/GenBank/DDBJ whole genome shotgun (WGS) entry which is preliminary data.</text>
</comment>
<keyword evidence="2" id="KW-1185">Reference proteome</keyword>
<reference evidence="1 2" key="1">
    <citation type="submission" date="2023-01" db="EMBL/GenBank/DDBJ databases">
        <title>Analysis of 21 Apiospora genomes using comparative genomics revels a genus with tremendous synthesis potential of carbohydrate active enzymes and secondary metabolites.</title>
        <authorList>
            <person name="Sorensen T."/>
        </authorList>
    </citation>
    <scope>NUCLEOTIDE SEQUENCE [LARGE SCALE GENOMIC DNA]</scope>
    <source>
        <strain evidence="1 2">CBS 135458</strain>
    </source>
</reference>
<gene>
    <name evidence="1" type="ORF">PG994_007983</name>
</gene>
<dbReference type="EMBL" id="JAQQWL010000008">
    <property type="protein sequence ID" value="KAK8061617.1"/>
    <property type="molecule type" value="Genomic_DNA"/>
</dbReference>